<dbReference type="Proteomes" id="UP000187891">
    <property type="component" value="Unassembled WGS sequence"/>
</dbReference>
<name>A0A1R3U0R9_9HYPH</name>
<accession>A0A1R3U0R9</accession>
<dbReference type="Pfam" id="PF13166">
    <property type="entry name" value="AAA_13"/>
    <property type="match status" value="1"/>
</dbReference>
<dbReference type="GO" id="GO:0000731">
    <property type="term" value="P:DNA synthesis involved in DNA repair"/>
    <property type="evidence" value="ECO:0007669"/>
    <property type="project" value="TreeGrafter"/>
</dbReference>
<dbReference type="AlphaFoldDB" id="A0A1R3U0R9"/>
<sequence>MGIDRIQLLRNIGQFDNVSSGAGLPFGKLTILYGENGRGKTTLAAILRSLATNDAALISERQRLGAQHPPHIIINRNQAAASTFQNGGWNSSSSDIAVFDDAFVAQNVCSGLAIDTAHRQNLHELILGSQGVQLNVAVVERIADVERHIRLLRERTDAIPATMRLSLTVEQFCALQNDPNVDSKIEELSRNLAAARSADEIQKQGDFLPPTLPSFDIDELDTLLQRDLADLESTAAASVQEHFSRLGAGAETWVSQGMPRVAAASAGADHEVCPFCTQNLAGSEMISHYRAYFSAEYQTLKNDIAQAITRLNAAHGGDIPAAFERGIATAVQTSTFWKRFGDSIPEIVVDTAAVARAWTAARQAVLTLLREKQASPLEPVQVPEVALHALAMYEEEHRRIAEISAELWTANGEIALVKERAAGANLAALNSDLQRLGLVQTRHSEPAVGLCAAYIAEKQAKTQTEQLRDQARNALEQYRLTVFPAYQTAINTYLQRFNAGFRIGAVASVNSRNGSSANYNVVINENPVTLSAEQGPSFRNTLSAGDRNTLALAFFFASLDRDPAIANKIVVIDDPMTSLDEHRSLTTVHEMRLLCARVNQMVVLSHSKPFLLAVWNDADRAVTRTAIRVARQGAGSTLTLWDVNHDAITEHDKRHAIVAEYIVSGGPTTERVAAQALRPILEAFLRVAYPAHYPPGTLLGPFLHLCQQRVGMANEILSQADMTELEALKDFGNRFHHDSNAAWETQAINDQELVSFCQRTLAFARR</sequence>
<gene>
    <name evidence="2" type="ORF">DSM25559_4507</name>
</gene>
<organism evidence="2 3">
    <name type="scientific">Agrobacterium rosae</name>
    <dbReference type="NCBI Taxonomy" id="1972867"/>
    <lineage>
        <taxon>Bacteria</taxon>
        <taxon>Pseudomonadati</taxon>
        <taxon>Pseudomonadota</taxon>
        <taxon>Alphaproteobacteria</taxon>
        <taxon>Hyphomicrobiales</taxon>
        <taxon>Rhizobiaceae</taxon>
        <taxon>Rhizobium/Agrobacterium group</taxon>
        <taxon>Agrobacterium</taxon>
    </lineage>
</organism>
<dbReference type="InterPro" id="IPR027417">
    <property type="entry name" value="P-loop_NTPase"/>
</dbReference>
<dbReference type="STRING" id="1907666.DSM25559_4507"/>
<reference evidence="3" key="1">
    <citation type="submission" date="2016-10" db="EMBL/GenBank/DDBJ databases">
        <authorList>
            <person name="Wibberg D."/>
        </authorList>
    </citation>
    <scope>NUCLEOTIDE SEQUENCE [LARGE SCALE GENOMIC DNA]</scope>
</reference>
<dbReference type="SUPFAM" id="SSF52540">
    <property type="entry name" value="P-loop containing nucleoside triphosphate hydrolases"/>
    <property type="match status" value="1"/>
</dbReference>
<evidence type="ECO:0000313" key="2">
    <source>
        <dbReference type="EMBL" id="SCX34546.1"/>
    </source>
</evidence>
<dbReference type="Gene3D" id="3.40.50.300">
    <property type="entry name" value="P-loop containing nucleotide triphosphate hydrolases"/>
    <property type="match status" value="1"/>
</dbReference>
<protein>
    <submittedName>
        <fullName evidence="2">ABC-type enterochelin transport system, ATPase component</fullName>
    </submittedName>
</protein>
<evidence type="ECO:0000313" key="3">
    <source>
        <dbReference type="Proteomes" id="UP000187891"/>
    </source>
</evidence>
<dbReference type="PANTHER" id="PTHR32182:SF22">
    <property type="entry name" value="ATP-DEPENDENT ENDONUCLEASE, OLD FAMILY-RELATED"/>
    <property type="match status" value="1"/>
</dbReference>
<proteinExistence type="predicted"/>
<dbReference type="GO" id="GO:0006302">
    <property type="term" value="P:double-strand break repair"/>
    <property type="evidence" value="ECO:0007669"/>
    <property type="project" value="TreeGrafter"/>
</dbReference>
<dbReference type="InterPro" id="IPR026866">
    <property type="entry name" value="CR006_AAA"/>
</dbReference>
<dbReference type="PANTHER" id="PTHR32182">
    <property type="entry name" value="DNA REPLICATION AND REPAIR PROTEIN RECF"/>
    <property type="match status" value="1"/>
</dbReference>
<evidence type="ECO:0000259" key="1">
    <source>
        <dbReference type="Pfam" id="PF13166"/>
    </source>
</evidence>
<dbReference type="EMBL" id="FMUE01000015">
    <property type="protein sequence ID" value="SCX34546.1"/>
    <property type="molecule type" value="Genomic_DNA"/>
</dbReference>
<dbReference type="RefSeq" id="WP_077122518.1">
    <property type="nucleotide sequence ID" value="NZ_FMUE01000015.1"/>
</dbReference>
<feature type="domain" description="Protein CR006 P-loop" evidence="1">
    <location>
        <begin position="221"/>
        <end position="661"/>
    </location>
</feature>